<reference evidence="1 2" key="1">
    <citation type="submission" date="2019-10" db="EMBL/GenBank/DDBJ databases">
        <title>Draft Genome Sequence of the Caffeine Degrading Methylotroph Methylorubrum populi PINKEL.</title>
        <authorList>
            <person name="Dawson S.C."/>
            <person name="Zhang X."/>
            <person name="Wright M.E."/>
            <person name="Sharma G."/>
            <person name="Langner J.T."/>
            <person name="Ditty J.L."/>
            <person name="Subuyuj G.A."/>
        </authorList>
    </citation>
    <scope>NUCLEOTIDE SEQUENCE [LARGE SCALE GENOMIC DNA]</scope>
    <source>
        <strain evidence="1 2">Pinkel</strain>
    </source>
</reference>
<dbReference type="EMBL" id="WEKV01000004">
    <property type="protein sequence ID" value="KAB7787141.1"/>
    <property type="molecule type" value="Genomic_DNA"/>
</dbReference>
<name>A0A833J8X6_9HYPH</name>
<evidence type="ECO:0000313" key="2">
    <source>
        <dbReference type="Proteomes" id="UP000469949"/>
    </source>
</evidence>
<accession>A0A833J8X6</accession>
<gene>
    <name evidence="1" type="ORF">F8B43_0577</name>
</gene>
<evidence type="ECO:0000313" key="1">
    <source>
        <dbReference type="EMBL" id="KAB7787141.1"/>
    </source>
</evidence>
<sequence length="40" mass="4591">MDRRPARRNRKGQSFVGWPSVAVRLGRTGQVFIAHEEMPP</sequence>
<protein>
    <submittedName>
        <fullName evidence="1">Uncharacterized protein</fullName>
    </submittedName>
</protein>
<dbReference type="AlphaFoldDB" id="A0A833J8X6"/>
<organism evidence="1 2">
    <name type="scientific">Methylorubrum populi</name>
    <dbReference type="NCBI Taxonomy" id="223967"/>
    <lineage>
        <taxon>Bacteria</taxon>
        <taxon>Pseudomonadati</taxon>
        <taxon>Pseudomonadota</taxon>
        <taxon>Alphaproteobacteria</taxon>
        <taxon>Hyphomicrobiales</taxon>
        <taxon>Methylobacteriaceae</taxon>
        <taxon>Methylorubrum</taxon>
    </lineage>
</organism>
<comment type="caution">
    <text evidence="1">The sequence shown here is derived from an EMBL/GenBank/DDBJ whole genome shotgun (WGS) entry which is preliminary data.</text>
</comment>
<proteinExistence type="predicted"/>
<dbReference type="Proteomes" id="UP000469949">
    <property type="component" value="Unassembled WGS sequence"/>
</dbReference>